<keyword evidence="6" id="KW-0808">Transferase</keyword>
<keyword evidence="12" id="KW-1185">Reference proteome</keyword>
<dbReference type="UniPathway" id="UPA00253">
    <property type="reaction ID" value="UER00327"/>
</dbReference>
<evidence type="ECO:0000256" key="6">
    <source>
        <dbReference type="ARBA" id="ARBA00022679"/>
    </source>
</evidence>
<evidence type="ECO:0000256" key="7">
    <source>
        <dbReference type="ARBA" id="ARBA00022723"/>
    </source>
</evidence>
<dbReference type="Proteomes" id="UP000730161">
    <property type="component" value="Unassembled WGS sequence"/>
</dbReference>
<dbReference type="NCBIfam" id="NF006878">
    <property type="entry name" value="PRK09375.1-2"/>
    <property type="match status" value="1"/>
</dbReference>
<proteinExistence type="predicted"/>
<evidence type="ECO:0000256" key="3">
    <source>
        <dbReference type="ARBA" id="ARBA00012669"/>
    </source>
</evidence>
<name>A0A8J7W6A7_9EURY</name>
<evidence type="ECO:0000313" key="12">
    <source>
        <dbReference type="Proteomes" id="UP000730161"/>
    </source>
</evidence>
<comment type="caution">
    <text evidence="11">The sequence shown here is derived from an EMBL/GenBank/DDBJ whole genome shotgun (WGS) entry which is preliminary data.</text>
</comment>
<sequence length="298" mass="33366">MTTEEEIRWLKKEKNALILAHNYQLPEIQDVADIVGDSLELAVVAAEAEESILIVCGVLFMAETAKLLSPEKTVLIPIPDAGCPLADHLTPEMVLEARKKYPDAAVVVYVNSTAAVKAVADITCTSANAADVVRSLPEKTILFGPDANLASYVQKQVPEKEIIPLPAEGHCYVHTAFTVPQIEEARSQGCRIVCHPECRPEVQERSDLVTSTGGMVRHADECETWFVCTERDMGYRLRSLYPDRAFHLPEEAICEDMKKTKREDLLRSLRDGVYEVIIENEILEPAKRAVERMIRIRR</sequence>
<dbReference type="Pfam" id="PF02445">
    <property type="entry name" value="NadA"/>
    <property type="match status" value="1"/>
</dbReference>
<dbReference type="InterPro" id="IPR036094">
    <property type="entry name" value="NadA_sf"/>
</dbReference>
<dbReference type="PANTHER" id="PTHR30573">
    <property type="entry name" value="QUINOLINATE SYNTHETASE A"/>
    <property type="match status" value="1"/>
</dbReference>
<evidence type="ECO:0000256" key="8">
    <source>
        <dbReference type="ARBA" id="ARBA00023004"/>
    </source>
</evidence>
<evidence type="ECO:0000313" key="11">
    <source>
        <dbReference type="EMBL" id="MBR1369119.1"/>
    </source>
</evidence>
<keyword evidence="9" id="KW-0411">Iron-sulfur</keyword>
<dbReference type="Gene3D" id="3.40.50.10800">
    <property type="entry name" value="NadA-like"/>
    <property type="match status" value="3"/>
</dbReference>
<accession>A0A8J7W6A7</accession>
<evidence type="ECO:0000256" key="10">
    <source>
        <dbReference type="NCBIfam" id="TIGR00550"/>
    </source>
</evidence>
<dbReference type="InterPro" id="IPR003473">
    <property type="entry name" value="NadA"/>
</dbReference>
<evidence type="ECO:0000256" key="2">
    <source>
        <dbReference type="ARBA" id="ARBA00005065"/>
    </source>
</evidence>
<keyword evidence="4" id="KW-0004">4Fe-4S</keyword>
<protein>
    <recommendedName>
        <fullName evidence="3 10">Quinolinate synthase</fullName>
        <ecNumber evidence="3 10">2.5.1.72</ecNumber>
    </recommendedName>
</protein>
<dbReference type="OrthoDB" id="5931at2157"/>
<dbReference type="GO" id="GO:0008987">
    <property type="term" value="F:quinolinate synthetase A activity"/>
    <property type="evidence" value="ECO:0007669"/>
    <property type="project" value="UniProtKB-UniRule"/>
</dbReference>
<keyword evidence="7" id="KW-0479">Metal-binding</keyword>
<keyword evidence="8" id="KW-0408">Iron</keyword>
<comment type="pathway">
    <text evidence="2">Cofactor biosynthesis; NAD(+) biosynthesis; quinolinate from iminoaspartate: step 1/1.</text>
</comment>
<evidence type="ECO:0000256" key="5">
    <source>
        <dbReference type="ARBA" id="ARBA00022642"/>
    </source>
</evidence>
<dbReference type="AlphaFoldDB" id="A0A8J7W6A7"/>
<dbReference type="PANTHER" id="PTHR30573:SF0">
    <property type="entry name" value="QUINOLINATE SYNTHASE, CHLOROPLASTIC"/>
    <property type="match status" value="1"/>
</dbReference>
<gene>
    <name evidence="11" type="ORF">RJ53_06265</name>
</gene>
<dbReference type="GO" id="GO:0046872">
    <property type="term" value="F:metal ion binding"/>
    <property type="evidence" value="ECO:0007669"/>
    <property type="project" value="UniProtKB-KW"/>
</dbReference>
<evidence type="ECO:0000256" key="9">
    <source>
        <dbReference type="ARBA" id="ARBA00023014"/>
    </source>
</evidence>
<dbReference type="EMBL" id="JWHL01000008">
    <property type="protein sequence ID" value="MBR1369119.1"/>
    <property type="molecule type" value="Genomic_DNA"/>
</dbReference>
<dbReference type="GO" id="GO:0034628">
    <property type="term" value="P:'de novo' NAD+ biosynthetic process from L-aspartate"/>
    <property type="evidence" value="ECO:0007669"/>
    <property type="project" value="TreeGrafter"/>
</dbReference>
<evidence type="ECO:0000256" key="1">
    <source>
        <dbReference type="ARBA" id="ARBA00001966"/>
    </source>
</evidence>
<dbReference type="GO" id="GO:0051539">
    <property type="term" value="F:4 iron, 4 sulfur cluster binding"/>
    <property type="evidence" value="ECO:0007669"/>
    <property type="project" value="UniProtKB-KW"/>
</dbReference>
<dbReference type="EC" id="2.5.1.72" evidence="3 10"/>
<evidence type="ECO:0000256" key="4">
    <source>
        <dbReference type="ARBA" id="ARBA00022485"/>
    </source>
</evidence>
<reference evidence="11" key="1">
    <citation type="submission" date="2014-12" db="EMBL/GenBank/DDBJ databases">
        <authorList>
            <person name="Huang H.-H."/>
            <person name="Chen S.-C."/>
            <person name="Lai M.-C."/>
        </authorList>
    </citation>
    <scope>NUCLEOTIDE SEQUENCE</scope>
    <source>
        <strain evidence="11">K1F9705b</strain>
    </source>
</reference>
<keyword evidence="5" id="KW-0662">Pyridine nucleotide biosynthesis</keyword>
<dbReference type="RefSeq" id="WP_211530802.1">
    <property type="nucleotide sequence ID" value="NZ_JWHL01000008.1"/>
</dbReference>
<organism evidence="11 12">
    <name type="scientific">Methanocalculus chunghsingensis</name>
    <dbReference type="NCBI Taxonomy" id="156457"/>
    <lineage>
        <taxon>Archaea</taxon>
        <taxon>Methanobacteriati</taxon>
        <taxon>Methanobacteriota</taxon>
        <taxon>Stenosarchaea group</taxon>
        <taxon>Methanomicrobia</taxon>
        <taxon>Methanomicrobiales</taxon>
        <taxon>Methanocalculaceae</taxon>
        <taxon>Methanocalculus</taxon>
    </lineage>
</organism>
<dbReference type="NCBIfam" id="TIGR00550">
    <property type="entry name" value="nadA"/>
    <property type="match status" value="1"/>
</dbReference>
<comment type="cofactor">
    <cofactor evidence="1">
        <name>[4Fe-4S] cluster</name>
        <dbReference type="ChEBI" id="CHEBI:49883"/>
    </cofactor>
</comment>
<dbReference type="SUPFAM" id="SSF142754">
    <property type="entry name" value="NadA-like"/>
    <property type="match status" value="1"/>
</dbReference>